<dbReference type="AlphaFoldDB" id="A0AAV2H7L6"/>
<evidence type="ECO:0000313" key="9">
    <source>
        <dbReference type="EMBL" id="CAL1529702.1"/>
    </source>
</evidence>
<evidence type="ECO:0000256" key="2">
    <source>
        <dbReference type="ARBA" id="ARBA00005126"/>
    </source>
</evidence>
<keyword evidence="5" id="KW-0479">Metal-binding</keyword>
<dbReference type="Gene3D" id="3.30.479.10">
    <property type="entry name" value="6-pyruvoyl tetrahydropterin synthase/QueD"/>
    <property type="match status" value="1"/>
</dbReference>
<dbReference type="EC" id="4.2.3.12" evidence="4"/>
<evidence type="ECO:0000313" key="10">
    <source>
        <dbReference type="Proteomes" id="UP001497497"/>
    </source>
</evidence>
<dbReference type="EMBL" id="CAXITT010000053">
    <property type="protein sequence ID" value="CAL1529702.1"/>
    <property type="molecule type" value="Genomic_DNA"/>
</dbReference>
<evidence type="ECO:0000256" key="1">
    <source>
        <dbReference type="ARBA" id="ARBA00001947"/>
    </source>
</evidence>
<sequence>MVINIVDLKMYIEEAIMSVLDHKNIDQEVPYFKDHVSTMENIAVFIWNSIKEKVGGLLYEVKVHETDKNIGWYRGEFS</sequence>
<evidence type="ECO:0000256" key="7">
    <source>
        <dbReference type="ARBA" id="ARBA00023007"/>
    </source>
</evidence>
<comment type="cofactor">
    <cofactor evidence="1">
        <name>Zn(2+)</name>
        <dbReference type="ChEBI" id="CHEBI:29105"/>
    </cofactor>
</comment>
<evidence type="ECO:0000256" key="6">
    <source>
        <dbReference type="ARBA" id="ARBA00022833"/>
    </source>
</evidence>
<accession>A0AAV2H7L6</accession>
<evidence type="ECO:0000256" key="3">
    <source>
        <dbReference type="ARBA" id="ARBA00009164"/>
    </source>
</evidence>
<dbReference type="Pfam" id="PF01242">
    <property type="entry name" value="PTPS"/>
    <property type="match status" value="1"/>
</dbReference>
<comment type="caution">
    <text evidence="9">The sequence shown here is derived from an EMBL/GenBank/DDBJ whole genome shotgun (WGS) entry which is preliminary data.</text>
</comment>
<protein>
    <recommendedName>
        <fullName evidence="4">6-pyruvoyltetrahydropterin synthase</fullName>
        <ecNumber evidence="4">4.2.3.12</ecNumber>
    </recommendedName>
</protein>
<keyword evidence="6" id="KW-0862">Zinc</keyword>
<dbReference type="PANTHER" id="PTHR12589:SF7">
    <property type="entry name" value="6-PYRUVOYL TETRAHYDROBIOPTERIN SYNTHASE"/>
    <property type="match status" value="1"/>
</dbReference>
<name>A0AAV2H7L6_LYMST</name>
<dbReference type="GO" id="GO:0046872">
    <property type="term" value="F:metal ion binding"/>
    <property type="evidence" value="ECO:0007669"/>
    <property type="project" value="UniProtKB-KW"/>
</dbReference>
<dbReference type="GO" id="GO:0006729">
    <property type="term" value="P:tetrahydrobiopterin biosynthetic process"/>
    <property type="evidence" value="ECO:0007669"/>
    <property type="project" value="UniProtKB-KW"/>
</dbReference>
<dbReference type="InterPro" id="IPR007115">
    <property type="entry name" value="6-PTP_synth/QueD"/>
</dbReference>
<organism evidence="9 10">
    <name type="scientific">Lymnaea stagnalis</name>
    <name type="common">Great pond snail</name>
    <name type="synonym">Helix stagnalis</name>
    <dbReference type="NCBI Taxonomy" id="6523"/>
    <lineage>
        <taxon>Eukaryota</taxon>
        <taxon>Metazoa</taxon>
        <taxon>Spiralia</taxon>
        <taxon>Lophotrochozoa</taxon>
        <taxon>Mollusca</taxon>
        <taxon>Gastropoda</taxon>
        <taxon>Heterobranchia</taxon>
        <taxon>Euthyneura</taxon>
        <taxon>Panpulmonata</taxon>
        <taxon>Hygrophila</taxon>
        <taxon>Lymnaeoidea</taxon>
        <taxon>Lymnaeidae</taxon>
        <taxon>Lymnaea</taxon>
    </lineage>
</organism>
<evidence type="ECO:0000256" key="5">
    <source>
        <dbReference type="ARBA" id="ARBA00022723"/>
    </source>
</evidence>
<proteinExistence type="inferred from homology"/>
<comment type="pathway">
    <text evidence="2">Cofactor biosynthesis; tetrahydrobiopterin biosynthesis; tetrahydrobiopterin from 7,8-dihydroneopterin triphosphate: step 1/3.</text>
</comment>
<dbReference type="GO" id="GO:0005739">
    <property type="term" value="C:mitochondrion"/>
    <property type="evidence" value="ECO:0007669"/>
    <property type="project" value="TreeGrafter"/>
</dbReference>
<gene>
    <name evidence="9" type="ORF">GSLYS_00003857001</name>
</gene>
<dbReference type="GO" id="GO:0003874">
    <property type="term" value="F:6-pyruvoyltetrahydropterin synthase activity"/>
    <property type="evidence" value="ECO:0007669"/>
    <property type="project" value="UniProtKB-EC"/>
</dbReference>
<evidence type="ECO:0000256" key="4">
    <source>
        <dbReference type="ARBA" id="ARBA00013100"/>
    </source>
</evidence>
<keyword evidence="8" id="KW-0456">Lyase</keyword>
<dbReference type="SUPFAM" id="SSF55620">
    <property type="entry name" value="Tetrahydrobiopterin biosynthesis enzymes-like"/>
    <property type="match status" value="1"/>
</dbReference>
<dbReference type="PANTHER" id="PTHR12589">
    <property type="entry name" value="PYRUVOYL TETRAHYDROBIOPTERIN SYNTHASE"/>
    <property type="match status" value="1"/>
</dbReference>
<dbReference type="InterPro" id="IPR038418">
    <property type="entry name" value="6-PTP_synth/QueD_sf"/>
</dbReference>
<dbReference type="Proteomes" id="UP001497497">
    <property type="component" value="Unassembled WGS sequence"/>
</dbReference>
<keyword evidence="10" id="KW-1185">Reference proteome</keyword>
<keyword evidence="7" id="KW-0783">Tetrahydrobiopterin biosynthesis</keyword>
<comment type="similarity">
    <text evidence="3">Belongs to the PTPS family.</text>
</comment>
<evidence type="ECO:0000256" key="8">
    <source>
        <dbReference type="ARBA" id="ARBA00023239"/>
    </source>
</evidence>
<reference evidence="9 10" key="1">
    <citation type="submission" date="2024-04" db="EMBL/GenBank/DDBJ databases">
        <authorList>
            <consortium name="Genoscope - CEA"/>
            <person name="William W."/>
        </authorList>
    </citation>
    <scope>NUCLEOTIDE SEQUENCE [LARGE SCALE GENOMIC DNA]</scope>
</reference>